<comment type="subcellular location">
    <subcellularLocation>
        <location evidence="1">Cell outer membrane</location>
    </subcellularLocation>
</comment>
<comment type="caution">
    <text evidence="9">The sequence shown here is derived from an EMBL/GenBank/DDBJ whole genome shotgun (WGS) entry which is preliminary data.</text>
</comment>
<dbReference type="InterPro" id="IPR003423">
    <property type="entry name" value="OMP_efflux"/>
</dbReference>
<dbReference type="PANTHER" id="PTHR30026">
    <property type="entry name" value="OUTER MEMBRANE PROTEIN TOLC"/>
    <property type="match status" value="1"/>
</dbReference>
<dbReference type="Proteomes" id="UP000679126">
    <property type="component" value="Unassembled WGS sequence"/>
</dbReference>
<keyword evidence="4" id="KW-1134">Transmembrane beta strand</keyword>
<evidence type="ECO:0000256" key="6">
    <source>
        <dbReference type="ARBA" id="ARBA00023136"/>
    </source>
</evidence>
<comment type="similarity">
    <text evidence="2">Belongs to the outer membrane factor (OMF) (TC 1.B.17) family.</text>
</comment>
<keyword evidence="8" id="KW-0732">Signal</keyword>
<dbReference type="PANTHER" id="PTHR30026:SF20">
    <property type="entry name" value="OUTER MEMBRANE PROTEIN TOLC"/>
    <property type="match status" value="1"/>
</dbReference>
<evidence type="ECO:0000256" key="1">
    <source>
        <dbReference type="ARBA" id="ARBA00004442"/>
    </source>
</evidence>
<feature type="signal peptide" evidence="8">
    <location>
        <begin position="1"/>
        <end position="19"/>
    </location>
</feature>
<keyword evidence="10" id="KW-1185">Reference proteome</keyword>
<evidence type="ECO:0000313" key="9">
    <source>
        <dbReference type="EMBL" id="MBO9151571.1"/>
    </source>
</evidence>
<keyword evidence="3" id="KW-0813">Transport</keyword>
<dbReference type="SUPFAM" id="SSF56954">
    <property type="entry name" value="Outer membrane efflux proteins (OEP)"/>
    <property type="match status" value="1"/>
</dbReference>
<dbReference type="RefSeq" id="WP_209143903.1">
    <property type="nucleotide sequence ID" value="NZ_JAGHKP010000001.1"/>
</dbReference>
<evidence type="ECO:0000313" key="10">
    <source>
        <dbReference type="Proteomes" id="UP000679126"/>
    </source>
</evidence>
<feature type="chain" id="PRO_5046071288" evidence="8">
    <location>
        <begin position="20"/>
        <end position="419"/>
    </location>
</feature>
<dbReference type="Gene3D" id="1.20.1600.10">
    <property type="entry name" value="Outer membrane efflux proteins (OEP)"/>
    <property type="match status" value="1"/>
</dbReference>
<sequence>MRSFLSLLLYLACLQTAIAQQPLTLDSAWEAARRHYPLLKQQEVTDQVTALQLRNIRTSYLPQVELNGKATYQSEVVSIPIKLPNVNIPTLPKDQYNATVDVKQTIYDGGAAAGQRDLQLAQQQADKQKVEVEMYKLRQQVMQVFFNALIWNEHISARKQMIEEVKQRMERVQAGVDNGTVLASQVDILKAELLKAGQQLEEATNGKNTAIGLLALLTGMDTREIGELQMPAAATALDQNIRRPELELYRMQTDVLRQQSKLTGTKSLPKISAFAQGGYGRPGLNVLDNKFDFYYIGGLRLQWTLWNWRYTRTERDILRVQEQSLQSQSETFTLQTRSQLIQQSGEISTLASAMEKDKDIVALRTKVKDVSAAQVDNGVLTVHDYLSDLFAETQAVITQKTHEIQWVYATIHYQVIKGY</sequence>
<reference evidence="10" key="1">
    <citation type="submission" date="2021-03" db="EMBL/GenBank/DDBJ databases">
        <title>Assistant Professor.</title>
        <authorList>
            <person name="Huq M.A."/>
        </authorList>
    </citation>
    <scope>NUCLEOTIDE SEQUENCE [LARGE SCALE GENOMIC DNA]</scope>
    <source>
        <strain evidence="10">MAH-28</strain>
    </source>
</reference>
<evidence type="ECO:0000256" key="4">
    <source>
        <dbReference type="ARBA" id="ARBA00022452"/>
    </source>
</evidence>
<evidence type="ECO:0000256" key="3">
    <source>
        <dbReference type="ARBA" id="ARBA00022448"/>
    </source>
</evidence>
<keyword evidence="7" id="KW-0998">Cell outer membrane</keyword>
<dbReference type="InterPro" id="IPR051906">
    <property type="entry name" value="TolC-like"/>
</dbReference>
<evidence type="ECO:0000256" key="8">
    <source>
        <dbReference type="SAM" id="SignalP"/>
    </source>
</evidence>
<dbReference type="Pfam" id="PF02321">
    <property type="entry name" value="OEP"/>
    <property type="match status" value="1"/>
</dbReference>
<evidence type="ECO:0000256" key="5">
    <source>
        <dbReference type="ARBA" id="ARBA00022692"/>
    </source>
</evidence>
<accession>A0ABS3YAA8</accession>
<organism evidence="9 10">
    <name type="scientific">Chitinophaga chungangae</name>
    <dbReference type="NCBI Taxonomy" id="2821488"/>
    <lineage>
        <taxon>Bacteria</taxon>
        <taxon>Pseudomonadati</taxon>
        <taxon>Bacteroidota</taxon>
        <taxon>Chitinophagia</taxon>
        <taxon>Chitinophagales</taxon>
        <taxon>Chitinophagaceae</taxon>
        <taxon>Chitinophaga</taxon>
    </lineage>
</organism>
<protein>
    <submittedName>
        <fullName evidence="9">TolC family protein</fullName>
    </submittedName>
</protein>
<keyword evidence="5" id="KW-0812">Transmembrane</keyword>
<gene>
    <name evidence="9" type="ORF">J7I43_05090</name>
</gene>
<proteinExistence type="inferred from homology"/>
<evidence type="ECO:0000256" key="7">
    <source>
        <dbReference type="ARBA" id="ARBA00023237"/>
    </source>
</evidence>
<name>A0ABS3YAA8_9BACT</name>
<dbReference type="EMBL" id="JAGHKP010000001">
    <property type="protein sequence ID" value="MBO9151571.1"/>
    <property type="molecule type" value="Genomic_DNA"/>
</dbReference>
<keyword evidence="6" id="KW-0472">Membrane</keyword>
<evidence type="ECO:0000256" key="2">
    <source>
        <dbReference type="ARBA" id="ARBA00007613"/>
    </source>
</evidence>